<gene>
    <name evidence="1" type="ORF">Z520_10076</name>
</gene>
<dbReference type="Proteomes" id="UP000053411">
    <property type="component" value="Unassembled WGS sequence"/>
</dbReference>
<dbReference type="EMBL" id="KN848089">
    <property type="protein sequence ID" value="KIX94050.1"/>
    <property type="molecule type" value="Genomic_DNA"/>
</dbReference>
<keyword evidence="2" id="KW-1185">Reference proteome</keyword>
<protein>
    <submittedName>
        <fullName evidence="1">Uncharacterized protein</fullName>
    </submittedName>
</protein>
<dbReference type="AlphaFoldDB" id="A0A0D2GWR1"/>
<evidence type="ECO:0000313" key="1">
    <source>
        <dbReference type="EMBL" id="KIX94050.1"/>
    </source>
</evidence>
<dbReference type="VEuPathDB" id="FungiDB:Z520_10076"/>
<sequence length="225" mass="23414">MVNKYTLVIKNLTGAPQNYSFFSANPVISGSATGPIWSNVLKAANNTPDGGTATLEVWHNYYAVCGSFDGDPATGAKVSIGKSVGITLGTETALGSTIALTVVDGSACDLGPPTDPGNGKIGNFQLTTGGKFTFQDAKNNNLLVGIGTSKDGNVASALGTFIPMPSSTYQIQPSVIYYVCCGSKFEVGAAVKVEQMGKTLSVNFDLRKTNSVTVNHDAHQNFVFA</sequence>
<reference evidence="1 2" key="1">
    <citation type="submission" date="2015-01" db="EMBL/GenBank/DDBJ databases">
        <title>The Genome Sequence of Fonsecaea multimorphosa CBS 102226.</title>
        <authorList>
            <consortium name="The Broad Institute Genomics Platform"/>
            <person name="Cuomo C."/>
            <person name="de Hoog S."/>
            <person name="Gorbushina A."/>
            <person name="Stielow B."/>
            <person name="Teixiera M."/>
            <person name="Abouelleil A."/>
            <person name="Chapman S.B."/>
            <person name="Priest M."/>
            <person name="Young S.K."/>
            <person name="Wortman J."/>
            <person name="Nusbaum C."/>
            <person name="Birren B."/>
        </authorList>
    </citation>
    <scope>NUCLEOTIDE SEQUENCE [LARGE SCALE GENOMIC DNA]</scope>
    <source>
        <strain evidence="1 2">CBS 102226</strain>
    </source>
</reference>
<dbReference type="OrthoDB" id="5413269at2759"/>
<dbReference type="STRING" id="1442371.A0A0D2GWR1"/>
<dbReference type="RefSeq" id="XP_016628173.1">
    <property type="nucleotide sequence ID" value="XM_016780570.1"/>
</dbReference>
<accession>A0A0D2GWR1</accession>
<dbReference type="GeneID" id="27715822"/>
<proteinExistence type="predicted"/>
<organism evidence="1 2">
    <name type="scientific">Fonsecaea multimorphosa CBS 102226</name>
    <dbReference type="NCBI Taxonomy" id="1442371"/>
    <lineage>
        <taxon>Eukaryota</taxon>
        <taxon>Fungi</taxon>
        <taxon>Dikarya</taxon>
        <taxon>Ascomycota</taxon>
        <taxon>Pezizomycotina</taxon>
        <taxon>Eurotiomycetes</taxon>
        <taxon>Chaetothyriomycetidae</taxon>
        <taxon>Chaetothyriales</taxon>
        <taxon>Herpotrichiellaceae</taxon>
        <taxon>Fonsecaea</taxon>
    </lineage>
</organism>
<evidence type="ECO:0000313" key="2">
    <source>
        <dbReference type="Proteomes" id="UP000053411"/>
    </source>
</evidence>
<name>A0A0D2GWR1_9EURO</name>